<evidence type="ECO:0000313" key="3">
    <source>
        <dbReference type="Proteomes" id="UP000659698"/>
    </source>
</evidence>
<dbReference type="InterPro" id="IPR003220">
    <property type="entry name" value="InsA_N_dom_Znf"/>
</dbReference>
<dbReference type="PANTHER" id="PTHR47923">
    <property type="entry name" value="INSERTION ELEMENT IS1 1 PROTEIN INSA-RELATED"/>
    <property type="match status" value="1"/>
</dbReference>
<dbReference type="EMBL" id="JACOAF010000001">
    <property type="protein sequence ID" value="MBC3538149.1"/>
    <property type="molecule type" value="Genomic_DNA"/>
</dbReference>
<comment type="caution">
    <text evidence="2">The sequence shown here is derived from an EMBL/GenBank/DDBJ whole genome shotgun (WGS) entry which is preliminary data.</text>
</comment>
<dbReference type="PANTHER" id="PTHR47923:SF1">
    <property type="entry name" value="INSERTION ELEMENT IS1 1 PROTEIN INSA-RELATED"/>
    <property type="match status" value="1"/>
</dbReference>
<accession>A0ABR6VMP2</accession>
<organism evidence="2 3">
    <name type="scientific">Rufibacter sediminis</name>
    <dbReference type="NCBI Taxonomy" id="2762756"/>
    <lineage>
        <taxon>Bacteria</taxon>
        <taxon>Pseudomonadati</taxon>
        <taxon>Bacteroidota</taxon>
        <taxon>Cytophagia</taxon>
        <taxon>Cytophagales</taxon>
        <taxon>Hymenobacteraceae</taxon>
        <taxon>Rufibacter</taxon>
    </lineage>
</organism>
<dbReference type="RefSeq" id="WP_186631238.1">
    <property type="nucleotide sequence ID" value="NZ_JACOAF010000001.1"/>
</dbReference>
<proteinExistence type="predicted"/>
<keyword evidence="3" id="KW-1185">Reference proteome</keyword>
<name>A0ABR6VMP2_9BACT</name>
<gene>
    <name evidence="2" type="ORF">H7U12_00565</name>
</gene>
<dbReference type="Proteomes" id="UP000659698">
    <property type="component" value="Unassembled WGS sequence"/>
</dbReference>
<dbReference type="Pfam" id="PF03811">
    <property type="entry name" value="Zn_ribbon_InsA"/>
    <property type="match status" value="1"/>
</dbReference>
<evidence type="ECO:0000259" key="1">
    <source>
        <dbReference type="Pfam" id="PF03811"/>
    </source>
</evidence>
<evidence type="ECO:0000313" key="2">
    <source>
        <dbReference type="EMBL" id="MBC3538149.1"/>
    </source>
</evidence>
<feature type="domain" description="InsA N-terminal zinc ribbon" evidence="1">
    <location>
        <begin position="7"/>
        <end position="37"/>
    </location>
</feature>
<dbReference type="InterPro" id="IPR051252">
    <property type="entry name" value="IS1_transposase_InsA"/>
</dbReference>
<protein>
    <submittedName>
        <fullName evidence="2">IS1 family transposase</fullName>
    </submittedName>
</protein>
<sequence length="135" mass="15337">MFEVLIKVNCPSCQSSEVVKNGKKKNGSQNLLCRSCKKQFHASYSYNGAHPATKQMISRPSERNGGMRDIEALLGVSREYVLDNLCRQAERHLQPPLLVFSPARAAGKSIQLLYERGYKEAVMWFKWHLINALKP</sequence>
<reference evidence="2 3" key="1">
    <citation type="journal article" date="2019" name="Int. J. Syst. Evol. Microbiol.">
        <title>Rufibacter sediminis sp. nov., isolated from freshwater lake sediment.</title>
        <authorList>
            <person name="Qu J.H."/>
            <person name="Zhang L.J."/>
            <person name="Fu Y.H."/>
            <person name="Li H.F."/>
        </authorList>
    </citation>
    <scope>NUCLEOTIDE SEQUENCE [LARGE SCALE GENOMIC DNA]</scope>
    <source>
        <strain evidence="2 3">H-1</strain>
    </source>
</reference>